<evidence type="ECO:0000313" key="3">
    <source>
        <dbReference type="EMBL" id="EXU99658.1"/>
    </source>
</evidence>
<evidence type="ECO:0000256" key="2">
    <source>
        <dbReference type="SAM" id="Phobius"/>
    </source>
</evidence>
<dbReference type="eggNOG" id="ENOG502SRXD">
    <property type="taxonomic scope" value="Eukaryota"/>
</dbReference>
<comment type="caution">
    <text evidence="3">The sequence shown here is derived from an EMBL/GenBank/DDBJ whole genome shotgun (WGS) entry which is preliminary data.</text>
</comment>
<evidence type="ECO:0000313" key="4">
    <source>
        <dbReference type="Proteomes" id="UP000030151"/>
    </source>
</evidence>
<feature type="region of interest" description="Disordered" evidence="1">
    <location>
        <begin position="266"/>
        <end position="289"/>
    </location>
</feature>
<organism evidence="3 4">
    <name type="scientific">Metarhizium robertsii</name>
    <dbReference type="NCBI Taxonomy" id="568076"/>
    <lineage>
        <taxon>Eukaryota</taxon>
        <taxon>Fungi</taxon>
        <taxon>Dikarya</taxon>
        <taxon>Ascomycota</taxon>
        <taxon>Pezizomycotina</taxon>
        <taxon>Sordariomycetes</taxon>
        <taxon>Hypocreomycetidae</taxon>
        <taxon>Hypocreales</taxon>
        <taxon>Clavicipitaceae</taxon>
        <taxon>Metarhizium</taxon>
    </lineage>
</organism>
<dbReference type="HOGENOM" id="CLU_034947_0_0_1"/>
<proteinExistence type="predicted"/>
<gene>
    <name evidence="3" type="ORF">X797_007125</name>
</gene>
<feature type="transmembrane region" description="Helical" evidence="2">
    <location>
        <begin position="212"/>
        <end position="233"/>
    </location>
</feature>
<sequence length="289" mass="30391">MSSTLTTRVSTTAYTPSVITSFPRNPLTTTFSRPSDCDGIYLSGFLAMVDLSSTCLPSNFKSDAYFSPGLVCPSGYVSACHDTTGVASITTVTCCPALKNPDVTLGCLTTSTLSGSWSTLYCTWIAPPSSDSILPVTTSENGITTTQTFGFHSPEGLNAFGIRMVYQSSDLSTKPTESTTHRSASRPSGGAATSNASQDTDEPGGLSTGAKVAIGVVIPVVAIAALLGAFFWWRKRKHRYQVPPQAADKSLTPRHAELHGTPFHELMTQPNNPVELAGSNPGNESGPGK</sequence>
<protein>
    <submittedName>
        <fullName evidence="3">Uncharacterized protein</fullName>
    </submittedName>
</protein>
<keyword evidence="2" id="KW-0812">Transmembrane</keyword>
<evidence type="ECO:0000256" key="1">
    <source>
        <dbReference type="SAM" id="MobiDB-lite"/>
    </source>
</evidence>
<dbReference type="AlphaFoldDB" id="A0A0A1USU3"/>
<dbReference type="OrthoDB" id="4770059at2759"/>
<accession>A0A0A1USU3</accession>
<feature type="compositionally biased region" description="Polar residues" evidence="1">
    <location>
        <begin position="171"/>
        <end position="198"/>
    </location>
</feature>
<keyword evidence="2" id="KW-0472">Membrane</keyword>
<dbReference type="EMBL" id="JELW01000017">
    <property type="protein sequence ID" value="EXU99658.1"/>
    <property type="molecule type" value="Genomic_DNA"/>
</dbReference>
<name>A0A0A1USU3_9HYPO</name>
<feature type="region of interest" description="Disordered" evidence="1">
    <location>
        <begin position="171"/>
        <end position="205"/>
    </location>
</feature>
<dbReference type="Proteomes" id="UP000030151">
    <property type="component" value="Unassembled WGS sequence"/>
</dbReference>
<reference evidence="3 4" key="1">
    <citation type="submission" date="2014-02" db="EMBL/GenBank/DDBJ databases">
        <title>The genome sequence of the entomopathogenic fungus Metarhizium robertsii ARSEF 2575.</title>
        <authorList>
            <person name="Giuliano Garisto Donzelli B."/>
            <person name="Roe B.A."/>
            <person name="Macmil S.L."/>
            <person name="Krasnoff S.B."/>
            <person name="Gibson D.M."/>
        </authorList>
    </citation>
    <scope>NUCLEOTIDE SEQUENCE [LARGE SCALE GENOMIC DNA]</scope>
    <source>
        <strain evidence="3 4">ARSEF 2575</strain>
    </source>
</reference>
<keyword evidence="2" id="KW-1133">Transmembrane helix</keyword>